<feature type="domain" description="F-box" evidence="2">
    <location>
        <begin position="239"/>
        <end position="287"/>
    </location>
</feature>
<dbReference type="InterPro" id="IPR050232">
    <property type="entry name" value="FBL13/AtMIF1-like"/>
</dbReference>
<gene>
    <name evidence="3" type="ORF">CRG98_032637</name>
</gene>
<dbReference type="InterPro" id="IPR001810">
    <property type="entry name" value="F-box_dom"/>
</dbReference>
<dbReference type="Proteomes" id="UP000233551">
    <property type="component" value="Unassembled WGS sequence"/>
</dbReference>
<name>A0A2I0ISF3_PUNGR</name>
<dbReference type="AlphaFoldDB" id="A0A2I0ISF3"/>
<keyword evidence="4" id="KW-1185">Reference proteome</keyword>
<evidence type="ECO:0000256" key="1">
    <source>
        <dbReference type="SAM" id="MobiDB-lite"/>
    </source>
</evidence>
<evidence type="ECO:0000259" key="2">
    <source>
        <dbReference type="PROSITE" id="PS50181"/>
    </source>
</evidence>
<organism evidence="3 4">
    <name type="scientific">Punica granatum</name>
    <name type="common">Pomegranate</name>
    <dbReference type="NCBI Taxonomy" id="22663"/>
    <lineage>
        <taxon>Eukaryota</taxon>
        <taxon>Viridiplantae</taxon>
        <taxon>Streptophyta</taxon>
        <taxon>Embryophyta</taxon>
        <taxon>Tracheophyta</taxon>
        <taxon>Spermatophyta</taxon>
        <taxon>Magnoliopsida</taxon>
        <taxon>eudicotyledons</taxon>
        <taxon>Gunneridae</taxon>
        <taxon>Pentapetalae</taxon>
        <taxon>rosids</taxon>
        <taxon>malvids</taxon>
        <taxon>Myrtales</taxon>
        <taxon>Lythraceae</taxon>
        <taxon>Punica</taxon>
    </lineage>
</organism>
<dbReference type="EMBL" id="PGOL01002563">
    <property type="protein sequence ID" value="PKI46938.1"/>
    <property type="molecule type" value="Genomic_DNA"/>
</dbReference>
<accession>A0A2I0ISF3</accession>
<evidence type="ECO:0000313" key="4">
    <source>
        <dbReference type="Proteomes" id="UP000233551"/>
    </source>
</evidence>
<dbReference type="CDD" id="cd22160">
    <property type="entry name" value="F-box_AtFBL13-like"/>
    <property type="match status" value="1"/>
</dbReference>
<dbReference type="PROSITE" id="PS50181">
    <property type="entry name" value="FBOX"/>
    <property type="match status" value="1"/>
</dbReference>
<evidence type="ECO:0000313" key="3">
    <source>
        <dbReference type="EMBL" id="PKI46938.1"/>
    </source>
</evidence>
<reference evidence="3 4" key="1">
    <citation type="submission" date="2017-11" db="EMBL/GenBank/DDBJ databases">
        <title>De-novo sequencing of pomegranate (Punica granatum L.) genome.</title>
        <authorList>
            <person name="Akparov Z."/>
            <person name="Amiraslanov A."/>
            <person name="Hajiyeva S."/>
            <person name="Abbasov M."/>
            <person name="Kaur K."/>
            <person name="Hamwieh A."/>
            <person name="Solovyev V."/>
            <person name="Salamov A."/>
            <person name="Braich B."/>
            <person name="Kosarev P."/>
            <person name="Mahmoud A."/>
            <person name="Hajiyev E."/>
            <person name="Babayeva S."/>
            <person name="Izzatullayeva V."/>
            <person name="Mammadov A."/>
            <person name="Mammadov A."/>
            <person name="Sharifova S."/>
            <person name="Ojaghi J."/>
            <person name="Eynullazada K."/>
            <person name="Bayramov B."/>
            <person name="Abdulazimova A."/>
            <person name="Shahmuradov I."/>
        </authorList>
    </citation>
    <scope>NUCLEOTIDE SEQUENCE [LARGE SCALE GENOMIC DNA]</scope>
    <source>
        <strain evidence="4">cv. AG2017</strain>
        <tissue evidence="3">Leaf</tissue>
    </source>
</reference>
<feature type="region of interest" description="Disordered" evidence="1">
    <location>
        <begin position="26"/>
        <end position="52"/>
    </location>
</feature>
<dbReference type="InterPro" id="IPR036047">
    <property type="entry name" value="F-box-like_dom_sf"/>
</dbReference>
<dbReference type="SUPFAM" id="SSF81383">
    <property type="entry name" value="F-box domain"/>
    <property type="match status" value="1"/>
</dbReference>
<comment type="caution">
    <text evidence="3">The sequence shown here is derived from an EMBL/GenBank/DDBJ whole genome shotgun (WGS) entry which is preliminary data.</text>
</comment>
<sequence>MAGCRVVRLMRQHVVTLTWQQTCNEKNQQKDKRANENGGKRSTSSSLHGKFKFPNYRHDTPPLIAGKAASGKPGLVYDQDGALREVCNGLASGIEKCGQLMELLIAERGLTQSDEAPIKRLLNDLYVLRKHATRIESDVAETFAEFKAFKKQLARSEGDLALRRYVSRKESKMAKALTKTEAIKKKMTQFQCNLSFDAEPADYKNSYCPRTKDVNGRDNQVIQAEVFAPIDQNKGAGCSDRLCDLPDEFLLQILSFLPLEDLVRTNVLSKRWQQLRALVPDLHFENSNLSKRSLFLDFVERANALRGGSAMTVFSLECEIVGAVPCIKKLITSVVTCDAQDLFLLLHYSGRSYVLLSSIFKCATIVVIEVVILSKVIFEDKDSVDKLSSCPSLENLEIDDCDWRKLKRIRISAPGIQHLNIKEKILQRGNRSPFDHLVQINGTCLKSFLYSGVLKDECCILGDTEQLVEAKLLNCSCFGEREVAQPEKLLSFFSYAKC</sequence>
<protein>
    <recommendedName>
        <fullName evidence="2">F-box domain-containing protein</fullName>
    </recommendedName>
</protein>
<dbReference type="PANTHER" id="PTHR31900">
    <property type="entry name" value="F-BOX/RNI SUPERFAMILY PROTEIN-RELATED"/>
    <property type="match status" value="1"/>
</dbReference>
<proteinExistence type="predicted"/>
<dbReference type="PANTHER" id="PTHR31900:SF30">
    <property type="entry name" value="SUPERFAMILY PROTEIN, PUTATIVE-RELATED"/>
    <property type="match status" value="1"/>
</dbReference>
<dbReference type="InterPro" id="IPR053781">
    <property type="entry name" value="F-box_AtFBL13-like"/>
</dbReference>
<dbReference type="Pfam" id="PF12937">
    <property type="entry name" value="F-box-like"/>
    <property type="match status" value="1"/>
</dbReference>
<dbReference type="Gene3D" id="1.20.1280.50">
    <property type="match status" value="1"/>
</dbReference>
<feature type="compositionally biased region" description="Basic and acidic residues" evidence="1">
    <location>
        <begin position="27"/>
        <end position="39"/>
    </location>
</feature>